<protein>
    <submittedName>
        <fullName evidence="1">Uncharacterized protein</fullName>
    </submittedName>
</protein>
<organism evidence="1 2">
    <name type="scientific">Candidatus Defluviibacterium haderslevense</name>
    <dbReference type="NCBI Taxonomy" id="2981993"/>
    <lineage>
        <taxon>Bacteria</taxon>
        <taxon>Pseudomonadati</taxon>
        <taxon>Bacteroidota</taxon>
        <taxon>Saprospiria</taxon>
        <taxon>Saprospirales</taxon>
        <taxon>Saprospiraceae</taxon>
        <taxon>Candidatus Defluviibacterium</taxon>
    </lineage>
</organism>
<proteinExistence type="predicted"/>
<sequence>MKKLIFFSVIFFGLLLQSSGQGISALLEKAPLVPNSCGEAFMASTLKTEVELLDNGTEFKRVKSWDADVRISKFGAEVDLWTERINAQLEGNSFSLTGENETDKDLKLQLTALEKQATELLAQWNKYSERLKNINPDFIPLSDMDYGCDQIRASANKLTENTKLYNAILKEGRNAIMDKIKDFEVQFGQLAKVKSPLFNNEVLSHALTVGLILTDWNLIVNVANTHLVDTAVSLNNGMCK</sequence>
<dbReference type="Proteomes" id="UP000808349">
    <property type="component" value="Unassembled WGS sequence"/>
</dbReference>
<evidence type="ECO:0000313" key="2">
    <source>
        <dbReference type="Proteomes" id="UP000808349"/>
    </source>
</evidence>
<accession>A0A9D7S8S6</accession>
<comment type="caution">
    <text evidence="1">The sequence shown here is derived from an EMBL/GenBank/DDBJ whole genome shotgun (WGS) entry which is preliminary data.</text>
</comment>
<name>A0A9D7S8S6_9BACT</name>
<reference evidence="1 2" key="1">
    <citation type="submission" date="2020-10" db="EMBL/GenBank/DDBJ databases">
        <title>Connecting structure to function with the recovery of over 1000 high-quality activated sludge metagenome-assembled genomes encoding full-length rRNA genes using long-read sequencing.</title>
        <authorList>
            <person name="Singleton C.M."/>
            <person name="Petriglieri F."/>
            <person name="Kristensen J.M."/>
            <person name="Kirkegaard R.H."/>
            <person name="Michaelsen T.Y."/>
            <person name="Andersen M.H."/>
            <person name="Karst S.M."/>
            <person name="Dueholm M.S."/>
            <person name="Nielsen P.H."/>
            <person name="Albertsen M."/>
        </authorList>
    </citation>
    <scope>NUCLEOTIDE SEQUENCE [LARGE SCALE GENOMIC DNA]</scope>
    <source>
        <strain evidence="1">Ribe_18-Q3-R11-54_BAT3C.373</strain>
    </source>
</reference>
<dbReference type="AlphaFoldDB" id="A0A9D7S8S6"/>
<gene>
    <name evidence="1" type="ORF">IPO85_11245</name>
</gene>
<evidence type="ECO:0000313" key="1">
    <source>
        <dbReference type="EMBL" id="MBK9718065.1"/>
    </source>
</evidence>
<dbReference type="EMBL" id="JADKFW010000007">
    <property type="protein sequence ID" value="MBK9718065.1"/>
    <property type="molecule type" value="Genomic_DNA"/>
</dbReference>